<feature type="transmembrane region" description="Helical" evidence="3">
    <location>
        <begin position="50"/>
        <end position="83"/>
    </location>
</feature>
<keyword evidence="5" id="KW-1185">Reference proteome</keyword>
<dbReference type="InterPro" id="IPR043130">
    <property type="entry name" value="CDP-OH_PTrfase_TM_dom"/>
</dbReference>
<evidence type="ECO:0008006" key="6">
    <source>
        <dbReference type="Google" id="ProtNLM"/>
    </source>
</evidence>
<feature type="transmembrane region" description="Helical" evidence="3">
    <location>
        <begin position="128"/>
        <end position="149"/>
    </location>
</feature>
<accession>A0A0K1EF38</accession>
<dbReference type="Proteomes" id="UP000067626">
    <property type="component" value="Chromosome"/>
</dbReference>
<sequence length="299" mass="32452">MSIQLRDVIKSPDVEDPVNLHVHRPLQLLLARPLVRTPITPNQVTLLSLLAGLGSAACIVIGTPVSLLCGALLLFSSAILDGVDGMIARLKKTSSEAGHAIDGASDYAVNVATTLAAVYYLAEHRMPLAMAAALGLLAHVAWAHHLMLYDFHCAMYLRFLTGGRHSGGDRARAAETLARLRERRAPLFQRAVMTVFVWQLGNRETLIRRVNPRAARLAEIPVTGPVADAYVAAHRAPMRLWALLGNAPHMDLMALATALGRFEIYFVLRIVLFTALGVGAALWERRVTRSDVDPEGAPA</sequence>
<comment type="similarity">
    <text evidence="2">Belongs to the CDP-alcohol phosphatidyltransferase class-I family.</text>
</comment>
<dbReference type="PROSITE" id="PS00379">
    <property type="entry name" value="CDP_ALCOHOL_P_TRANSF"/>
    <property type="match status" value="1"/>
</dbReference>
<keyword evidence="1 2" id="KW-0808">Transferase</keyword>
<evidence type="ECO:0000313" key="5">
    <source>
        <dbReference type="Proteomes" id="UP000067626"/>
    </source>
</evidence>
<evidence type="ECO:0000256" key="2">
    <source>
        <dbReference type="RuleBase" id="RU003750"/>
    </source>
</evidence>
<feature type="transmembrane region" description="Helical" evidence="3">
    <location>
        <begin position="264"/>
        <end position="283"/>
    </location>
</feature>
<dbReference type="GO" id="GO:0016020">
    <property type="term" value="C:membrane"/>
    <property type="evidence" value="ECO:0007669"/>
    <property type="project" value="InterPro"/>
</dbReference>
<dbReference type="GO" id="GO:0016780">
    <property type="term" value="F:phosphotransferase activity, for other substituted phosphate groups"/>
    <property type="evidence" value="ECO:0007669"/>
    <property type="project" value="InterPro"/>
</dbReference>
<dbReference type="AlphaFoldDB" id="A0A0K1EF38"/>
<dbReference type="Gene3D" id="1.20.120.1760">
    <property type="match status" value="1"/>
</dbReference>
<reference evidence="4 5" key="1">
    <citation type="submission" date="2015-07" db="EMBL/GenBank/DDBJ databases">
        <title>Genome analysis of myxobacterium Chondromyces crocatus Cm c5 reveals a high potential for natural compound synthesis and the genetic basis for the loss of fruiting body formation.</title>
        <authorList>
            <person name="Zaburannyi N."/>
            <person name="Bunk B."/>
            <person name="Maier J."/>
            <person name="Overmann J."/>
            <person name="Mueller R."/>
        </authorList>
    </citation>
    <scope>NUCLEOTIDE SEQUENCE [LARGE SCALE GENOMIC DNA]</scope>
    <source>
        <strain evidence="4 5">Cm c5</strain>
    </source>
</reference>
<name>A0A0K1EF38_CHOCO</name>
<keyword evidence="3" id="KW-1133">Transmembrane helix</keyword>
<keyword evidence="3" id="KW-0472">Membrane</keyword>
<dbReference type="EMBL" id="CP012159">
    <property type="protein sequence ID" value="AKT39307.1"/>
    <property type="molecule type" value="Genomic_DNA"/>
</dbReference>
<protein>
    <recommendedName>
        <fullName evidence="6">CDP-alcohol phosphatidyltransferase</fullName>
    </recommendedName>
</protein>
<dbReference type="Pfam" id="PF01066">
    <property type="entry name" value="CDP-OH_P_transf"/>
    <property type="match status" value="1"/>
</dbReference>
<dbReference type="STRING" id="52.CMC5_034540"/>
<evidence type="ECO:0000313" key="4">
    <source>
        <dbReference type="EMBL" id="AKT39307.1"/>
    </source>
</evidence>
<gene>
    <name evidence="4" type="ORF">CMC5_034540</name>
</gene>
<dbReference type="GO" id="GO:0008654">
    <property type="term" value="P:phospholipid biosynthetic process"/>
    <property type="evidence" value="ECO:0007669"/>
    <property type="project" value="InterPro"/>
</dbReference>
<evidence type="ECO:0000256" key="1">
    <source>
        <dbReference type="ARBA" id="ARBA00022679"/>
    </source>
</evidence>
<evidence type="ECO:0000256" key="3">
    <source>
        <dbReference type="SAM" id="Phobius"/>
    </source>
</evidence>
<dbReference type="KEGG" id="ccro:CMC5_034540"/>
<proteinExistence type="inferred from homology"/>
<keyword evidence="3" id="KW-0812">Transmembrane</keyword>
<organism evidence="4 5">
    <name type="scientific">Chondromyces crocatus</name>
    <dbReference type="NCBI Taxonomy" id="52"/>
    <lineage>
        <taxon>Bacteria</taxon>
        <taxon>Pseudomonadati</taxon>
        <taxon>Myxococcota</taxon>
        <taxon>Polyangia</taxon>
        <taxon>Polyangiales</taxon>
        <taxon>Polyangiaceae</taxon>
        <taxon>Chondromyces</taxon>
    </lineage>
</organism>
<dbReference type="InterPro" id="IPR048254">
    <property type="entry name" value="CDP_ALCOHOL_P_TRANSF_CS"/>
</dbReference>
<dbReference type="RefSeq" id="WP_050431420.1">
    <property type="nucleotide sequence ID" value="NZ_CP012159.1"/>
</dbReference>
<dbReference type="InterPro" id="IPR000462">
    <property type="entry name" value="CDP-OH_P_trans"/>
</dbReference>